<evidence type="ECO:0000256" key="1">
    <source>
        <dbReference type="SAM" id="Phobius"/>
    </source>
</evidence>
<dbReference type="InterPro" id="IPR005325">
    <property type="entry name" value="DUF308_memb"/>
</dbReference>
<organism evidence="3 4">
    <name type="scientific">Rhodoplanes serenus</name>
    <dbReference type="NCBI Taxonomy" id="200615"/>
    <lineage>
        <taxon>Bacteria</taxon>
        <taxon>Pseudomonadati</taxon>
        <taxon>Pseudomonadota</taxon>
        <taxon>Alphaproteobacteria</taxon>
        <taxon>Hyphomicrobiales</taxon>
        <taxon>Nitrobacteraceae</taxon>
        <taxon>Rhodoplanes</taxon>
    </lineage>
</organism>
<feature type="transmembrane region" description="Helical" evidence="1">
    <location>
        <begin position="23"/>
        <end position="42"/>
    </location>
</feature>
<accession>A0A447CZB5</accession>
<keyword evidence="1" id="KW-0812">Transmembrane</keyword>
<dbReference type="Pfam" id="PF03729">
    <property type="entry name" value="DUF308"/>
    <property type="match status" value="2"/>
</dbReference>
<dbReference type="GO" id="GO:0005886">
    <property type="term" value="C:plasma membrane"/>
    <property type="evidence" value="ECO:0007669"/>
    <property type="project" value="TreeGrafter"/>
</dbReference>
<proteinExistence type="predicted"/>
<dbReference type="PANTHER" id="PTHR34989:SF1">
    <property type="entry name" value="PROTEIN HDED"/>
    <property type="match status" value="1"/>
</dbReference>
<dbReference type="InterPro" id="IPR052712">
    <property type="entry name" value="Acid_resist_chaperone_HdeD"/>
</dbReference>
<feature type="transmembrane region" description="Helical" evidence="1">
    <location>
        <begin position="48"/>
        <end position="69"/>
    </location>
</feature>
<feature type="transmembrane region" description="Helical" evidence="1">
    <location>
        <begin position="162"/>
        <end position="183"/>
    </location>
</feature>
<gene>
    <name evidence="2" type="ORF">GJ689_18995</name>
    <name evidence="3" type="ORF">RHODGE_RHODGE_03805</name>
</gene>
<reference evidence="2 5" key="3">
    <citation type="submission" date="2019-11" db="EMBL/GenBank/DDBJ databases">
        <title>Whole-genome sequence of Rhodoplanes serenus DSM 18633, type strain.</title>
        <authorList>
            <person name="Kyndt J.A."/>
            <person name="Meyer T.E."/>
        </authorList>
    </citation>
    <scope>NUCLEOTIDE SEQUENCE [LARGE SCALE GENOMIC DNA]</scope>
    <source>
        <strain evidence="2 5">DSM 18633</strain>
    </source>
</reference>
<protein>
    <submittedName>
        <fullName evidence="2">HdeD family acid-resistance protein</fullName>
    </submittedName>
</protein>
<keyword evidence="4" id="KW-1185">Reference proteome</keyword>
<keyword evidence="1" id="KW-0472">Membrane</keyword>
<name>A0A447CZB5_9BRAD</name>
<evidence type="ECO:0000313" key="2">
    <source>
        <dbReference type="EMBL" id="MTW18292.1"/>
    </source>
</evidence>
<evidence type="ECO:0000313" key="4">
    <source>
        <dbReference type="Proteomes" id="UP000289200"/>
    </source>
</evidence>
<dbReference type="Proteomes" id="UP000438991">
    <property type="component" value="Unassembled WGS sequence"/>
</dbReference>
<dbReference type="EMBL" id="UWOC01000174">
    <property type="protein sequence ID" value="VCU10604.1"/>
    <property type="molecule type" value="Genomic_DNA"/>
</dbReference>
<feature type="transmembrane region" description="Helical" evidence="1">
    <location>
        <begin position="105"/>
        <end position="126"/>
    </location>
</feature>
<dbReference type="RefSeq" id="WP_129610689.1">
    <property type="nucleotide sequence ID" value="NZ_UWOC01000174.1"/>
</dbReference>
<dbReference type="PANTHER" id="PTHR34989">
    <property type="entry name" value="PROTEIN HDED"/>
    <property type="match status" value="1"/>
</dbReference>
<feature type="transmembrane region" description="Helical" evidence="1">
    <location>
        <begin position="138"/>
        <end position="156"/>
    </location>
</feature>
<dbReference type="AlphaFoldDB" id="A0A447CZB5"/>
<comment type="caution">
    <text evidence="3">The sequence shown here is derived from an EMBL/GenBank/DDBJ whole genome shotgun (WGS) entry which is preliminary data.</text>
</comment>
<reference evidence="4" key="1">
    <citation type="submission" date="2018-10" db="EMBL/GenBank/DDBJ databases">
        <authorList>
            <person name="Peiro R."/>
            <person name="Begona"/>
            <person name="Cbmso G."/>
            <person name="Lopez M."/>
            <person name="Gonzalez S."/>
            <person name="Sacristan E."/>
            <person name="Castillo E."/>
        </authorList>
    </citation>
    <scope>NUCLEOTIDE SEQUENCE [LARGE SCALE GENOMIC DNA]</scope>
</reference>
<evidence type="ECO:0000313" key="5">
    <source>
        <dbReference type="Proteomes" id="UP000438991"/>
    </source>
</evidence>
<keyword evidence="1" id="KW-1133">Transmembrane helix</keyword>
<evidence type="ECO:0000313" key="3">
    <source>
        <dbReference type="EMBL" id="VCU10604.1"/>
    </source>
</evidence>
<dbReference type="Proteomes" id="UP000289200">
    <property type="component" value="Unassembled WGS sequence"/>
</dbReference>
<feature type="transmembrane region" description="Helical" evidence="1">
    <location>
        <begin position="81"/>
        <end position="99"/>
    </location>
</feature>
<sequence>MQAMPETVPSTLPPTLQFLARRWWLVLLRGVVAILFGFLAALWPGLTILTLVVLYGAFAFTDGILALAAAIAGRGPSSARWWLVLSGLLGIAVGVVAVISPGAVAFALLILIAATAIALGAMQIVAAIQMRKEIAHEWLLIVAGVVSILFGIVLLAQPGAGAIAIAWMVAAYAVASGVVYIAWSLRLRKWHNTTTGAPAP</sequence>
<dbReference type="OrthoDB" id="193343at2"/>
<dbReference type="EMBL" id="WNKV01000016">
    <property type="protein sequence ID" value="MTW18292.1"/>
    <property type="molecule type" value="Genomic_DNA"/>
</dbReference>
<reference evidence="3" key="2">
    <citation type="submission" date="2018-10" db="EMBL/GenBank/DDBJ databases">
        <authorList>
            <person name="Peiro R."/>
            <person name="Begona"/>
            <person name="Cbmso G."/>
            <person name="Lopez M."/>
            <person name="Gonzalez S."/>
            <person name="Sacristan E."/>
            <person name="Castillo E."/>
        </authorList>
    </citation>
    <scope>NUCLEOTIDE SEQUENCE</scope>
    <source>
        <strain evidence="3">Rhod_genome</strain>
    </source>
</reference>